<keyword evidence="3 4" id="KW-0677">Repeat</keyword>
<reference evidence="5 6" key="1">
    <citation type="submission" date="2019-01" db="EMBL/GenBank/DDBJ databases">
        <title>Nuclear Genome Assembly of the Microalgal Biofuel strain Nannochloropsis salina CCMP1776.</title>
        <authorList>
            <person name="Hovde B."/>
        </authorList>
    </citation>
    <scope>NUCLEOTIDE SEQUENCE [LARGE SCALE GENOMIC DNA]</scope>
    <source>
        <strain evidence="5 6">CCMP1776</strain>
    </source>
</reference>
<evidence type="ECO:0000256" key="1">
    <source>
        <dbReference type="ARBA" id="ARBA00008259"/>
    </source>
</evidence>
<dbReference type="InterPro" id="IPR018067">
    <property type="entry name" value="PP2A_PR55_CS"/>
</dbReference>
<dbReference type="SUPFAM" id="SSF50978">
    <property type="entry name" value="WD40 repeat-like"/>
    <property type="match status" value="1"/>
</dbReference>
<comment type="caution">
    <text evidence="5">The sequence shown here is derived from an EMBL/GenBank/DDBJ whole genome shotgun (WGS) entry which is preliminary data.</text>
</comment>
<dbReference type="GO" id="GO:0019888">
    <property type="term" value="F:protein phosphatase regulator activity"/>
    <property type="evidence" value="ECO:0007669"/>
    <property type="project" value="InterPro"/>
</dbReference>
<dbReference type="Gene3D" id="2.130.10.10">
    <property type="entry name" value="YVTN repeat-like/Quinoprotein amine dehydrogenase"/>
    <property type="match status" value="2"/>
</dbReference>
<sequence length="466" mass="52039">MASIVRTPEFSQCFGDKAALEELTDADLLTAVEFDDTGDYLATGDRGGRVVLFERGDDIKSVMPDGRHKWACKYRFYSEFQSHEPEFDYLKSLEIEEKINQIKWCRPINGSRFLLSTNDKTIKMWRIREREVKEALHPHNIFARPESAVAEGILQFPKLYSKGSQVTAANKRSYQNAHAYHINSLSVNVDGETFISADDLRINLWNLDNEHQAYNIVDLKPANMDDLNEVITSASFHPSSANLLMYSSSRGVVRIGDLRASALFTQPAMMFDNHIEDPCERSFFSEIISSIADARYCRGDGRFLFTRDYLTVKVWDTHMPSAPISIMEINASLRPHLADLYETDAIFDKFECAVSGDGQHVATGTYNNAFQVHDREGRMEGSQTEVSRTMAKKQRVGMGIVGGVKGGMLNGGGVGKRGGGRGAGGMGADGGGETLAFDKKIMHLAWHPERDVLAIAGLNRLYFYTV</sequence>
<dbReference type="EMBL" id="SDOX01000010">
    <property type="protein sequence ID" value="TFJ85943.1"/>
    <property type="molecule type" value="Genomic_DNA"/>
</dbReference>
<comment type="similarity">
    <text evidence="1 4">Belongs to the phosphatase 2A regulatory subunit B family.</text>
</comment>
<dbReference type="Proteomes" id="UP000355283">
    <property type="component" value="Unassembled WGS sequence"/>
</dbReference>
<protein>
    <recommendedName>
        <fullName evidence="4">Serine/threonine-protein phosphatase 2A 55 kDa regulatory subunit B</fullName>
    </recommendedName>
</protein>
<gene>
    <name evidence="5" type="ORF">NSK_002763</name>
</gene>
<dbReference type="PANTHER" id="PTHR11871">
    <property type="entry name" value="PROTEIN PHOSPHATASE PP2A REGULATORY SUBUNIT B"/>
    <property type="match status" value="1"/>
</dbReference>
<accession>A0A4D9D7F3</accession>
<dbReference type="InterPro" id="IPR036322">
    <property type="entry name" value="WD40_repeat_dom_sf"/>
</dbReference>
<keyword evidence="6" id="KW-1185">Reference proteome</keyword>
<dbReference type="InterPro" id="IPR001680">
    <property type="entry name" value="WD40_rpt"/>
</dbReference>
<dbReference type="PIRSF" id="PIRSF037309">
    <property type="entry name" value="PP2A_PR55"/>
    <property type="match status" value="1"/>
</dbReference>
<evidence type="ECO:0000313" key="5">
    <source>
        <dbReference type="EMBL" id="TFJ85943.1"/>
    </source>
</evidence>
<evidence type="ECO:0000313" key="6">
    <source>
        <dbReference type="Proteomes" id="UP000355283"/>
    </source>
</evidence>
<keyword evidence="2 4" id="KW-0853">WD repeat</keyword>
<dbReference type="OrthoDB" id="6274823at2759"/>
<dbReference type="SMART" id="SM00320">
    <property type="entry name" value="WD40"/>
    <property type="match status" value="6"/>
</dbReference>
<dbReference type="InterPro" id="IPR015943">
    <property type="entry name" value="WD40/YVTN_repeat-like_dom_sf"/>
</dbReference>
<dbReference type="PRINTS" id="PR00600">
    <property type="entry name" value="PP2APR55"/>
</dbReference>
<name>A0A4D9D7F3_9STRA</name>
<evidence type="ECO:0000256" key="2">
    <source>
        <dbReference type="ARBA" id="ARBA00022574"/>
    </source>
</evidence>
<dbReference type="InterPro" id="IPR000009">
    <property type="entry name" value="PP2A_PR55"/>
</dbReference>
<evidence type="ECO:0000256" key="4">
    <source>
        <dbReference type="RuleBase" id="RU331113"/>
    </source>
</evidence>
<proteinExistence type="inferred from homology"/>
<dbReference type="AlphaFoldDB" id="A0A4D9D7F3"/>
<dbReference type="GO" id="GO:0000159">
    <property type="term" value="C:protein phosphatase type 2A complex"/>
    <property type="evidence" value="ECO:0007669"/>
    <property type="project" value="UniProtKB-UniRule"/>
</dbReference>
<organism evidence="5 6">
    <name type="scientific">Nannochloropsis salina CCMP1776</name>
    <dbReference type="NCBI Taxonomy" id="1027361"/>
    <lineage>
        <taxon>Eukaryota</taxon>
        <taxon>Sar</taxon>
        <taxon>Stramenopiles</taxon>
        <taxon>Ochrophyta</taxon>
        <taxon>Eustigmatophyceae</taxon>
        <taxon>Eustigmatales</taxon>
        <taxon>Monodopsidaceae</taxon>
        <taxon>Microchloropsis</taxon>
        <taxon>Microchloropsis salina</taxon>
    </lineage>
</organism>
<dbReference type="Pfam" id="PF00400">
    <property type="entry name" value="WD40"/>
    <property type="match status" value="1"/>
</dbReference>
<dbReference type="PROSITE" id="PS01024">
    <property type="entry name" value="PR55_1"/>
    <property type="match status" value="1"/>
</dbReference>
<evidence type="ECO:0000256" key="3">
    <source>
        <dbReference type="ARBA" id="ARBA00022737"/>
    </source>
</evidence>